<dbReference type="InterPro" id="IPR035976">
    <property type="entry name" value="Sushi/SCR/CCP_sf"/>
</dbReference>
<name>A0A7L3YMK3_FREGA</name>
<gene>
    <name evidence="7" type="primary">Cr2_3</name>
    <name evidence="7" type="ORF">FREGRA_R14929</name>
</gene>
<dbReference type="PANTHER" id="PTHR45656">
    <property type="entry name" value="PROTEIN CBR-CLEC-78"/>
    <property type="match status" value="1"/>
</dbReference>
<dbReference type="AlphaFoldDB" id="A0A7L3YMK3"/>
<dbReference type="Pfam" id="PF00084">
    <property type="entry name" value="Sushi"/>
    <property type="match status" value="1"/>
</dbReference>
<evidence type="ECO:0000256" key="5">
    <source>
        <dbReference type="PROSITE-ProRule" id="PRU00302"/>
    </source>
</evidence>
<dbReference type="SMART" id="SM00032">
    <property type="entry name" value="CCP"/>
    <property type="match status" value="1"/>
</dbReference>
<keyword evidence="8" id="KW-1185">Reference proteome</keyword>
<feature type="domain" description="Sushi" evidence="6">
    <location>
        <begin position="7"/>
        <end position="66"/>
    </location>
</feature>
<dbReference type="Gene3D" id="2.10.70.10">
    <property type="entry name" value="Complement Module, domain 1"/>
    <property type="match status" value="1"/>
</dbReference>
<keyword evidence="4 5" id="KW-1015">Disulfide bond</keyword>
<evidence type="ECO:0000259" key="6">
    <source>
        <dbReference type="PROSITE" id="PS50923"/>
    </source>
</evidence>
<reference evidence="7 8" key="1">
    <citation type="submission" date="2019-09" db="EMBL/GenBank/DDBJ databases">
        <title>Bird 10,000 Genomes (B10K) Project - Family phase.</title>
        <authorList>
            <person name="Zhang G."/>
        </authorList>
    </citation>
    <scope>NUCLEOTIDE SEQUENCE [LARGE SCALE GENOMIC DNA]</scope>
    <source>
        <strain evidence="7">B10K-DU-006-09</strain>
        <tissue evidence="7">Muscle</tissue>
    </source>
</reference>
<keyword evidence="1 5" id="KW-0768">Sushi</keyword>
<comment type="caution">
    <text evidence="7">The sequence shown here is derived from an EMBL/GenBank/DDBJ whole genome shotgun (WGS) entry which is preliminary data.</text>
</comment>
<accession>A0A7L3YMK3</accession>
<dbReference type="SUPFAM" id="SSF57535">
    <property type="entry name" value="Complement control module/SCR domain"/>
    <property type="match status" value="1"/>
</dbReference>
<protein>
    <submittedName>
        <fullName evidence="7">CR2 protein</fullName>
    </submittedName>
</protein>
<dbReference type="PANTHER" id="PTHR45656:SF4">
    <property type="entry name" value="PROTEIN CBR-CLEC-78"/>
    <property type="match status" value="1"/>
</dbReference>
<evidence type="ECO:0000256" key="4">
    <source>
        <dbReference type="ARBA" id="ARBA00023157"/>
    </source>
</evidence>
<proteinExistence type="predicted"/>
<feature type="disulfide bond" evidence="5">
    <location>
        <begin position="37"/>
        <end position="64"/>
    </location>
</feature>
<feature type="non-terminal residue" evidence="7">
    <location>
        <position position="82"/>
    </location>
</feature>
<dbReference type="EMBL" id="VZZT01000266">
    <property type="protein sequence ID" value="NXW01784.1"/>
    <property type="molecule type" value="Genomic_DNA"/>
</dbReference>
<sequence length="82" mass="9181">SLPFPATHCPFPRIQYGKRVSVARNFYRTGDTVTFACNTGYTLQGSRTSTCRANFRWSPPLPVCKKGKCPSARWQLRGKAPS</sequence>
<dbReference type="InterPro" id="IPR000436">
    <property type="entry name" value="Sushi_SCR_CCP_dom"/>
</dbReference>
<evidence type="ECO:0000256" key="2">
    <source>
        <dbReference type="ARBA" id="ARBA00022729"/>
    </source>
</evidence>
<feature type="non-terminal residue" evidence="7">
    <location>
        <position position="1"/>
    </location>
</feature>
<evidence type="ECO:0000256" key="1">
    <source>
        <dbReference type="ARBA" id="ARBA00022659"/>
    </source>
</evidence>
<dbReference type="PROSITE" id="PS50923">
    <property type="entry name" value="SUSHI"/>
    <property type="match status" value="1"/>
</dbReference>
<comment type="caution">
    <text evidence="5">Lacks conserved residue(s) required for the propagation of feature annotation.</text>
</comment>
<evidence type="ECO:0000256" key="3">
    <source>
        <dbReference type="ARBA" id="ARBA00022737"/>
    </source>
</evidence>
<dbReference type="FunFam" id="2.10.70.10:FF:000014">
    <property type="entry name" value="Membrane cofactor protein"/>
    <property type="match status" value="1"/>
</dbReference>
<dbReference type="Proteomes" id="UP000563060">
    <property type="component" value="Unassembled WGS sequence"/>
</dbReference>
<evidence type="ECO:0000313" key="8">
    <source>
        <dbReference type="Proteomes" id="UP000563060"/>
    </source>
</evidence>
<dbReference type="InterPro" id="IPR051277">
    <property type="entry name" value="SEZ6_CSMD_C4BPB_Regulators"/>
</dbReference>
<keyword evidence="2" id="KW-0732">Signal</keyword>
<keyword evidence="3" id="KW-0677">Repeat</keyword>
<dbReference type="CDD" id="cd00033">
    <property type="entry name" value="CCP"/>
    <property type="match status" value="1"/>
</dbReference>
<evidence type="ECO:0000313" key="7">
    <source>
        <dbReference type="EMBL" id="NXW01784.1"/>
    </source>
</evidence>
<organism evidence="7 8">
    <name type="scientific">Fregetta grallaria</name>
    <name type="common">White-bellied storm-petrel</name>
    <name type="synonym">Procellaria grallaria</name>
    <dbReference type="NCBI Taxonomy" id="79628"/>
    <lineage>
        <taxon>Eukaryota</taxon>
        <taxon>Metazoa</taxon>
        <taxon>Chordata</taxon>
        <taxon>Craniata</taxon>
        <taxon>Vertebrata</taxon>
        <taxon>Euteleostomi</taxon>
        <taxon>Archelosauria</taxon>
        <taxon>Archosauria</taxon>
        <taxon>Dinosauria</taxon>
        <taxon>Saurischia</taxon>
        <taxon>Theropoda</taxon>
        <taxon>Coelurosauria</taxon>
        <taxon>Aves</taxon>
        <taxon>Neognathae</taxon>
        <taxon>Neoaves</taxon>
        <taxon>Aequornithes</taxon>
        <taxon>Procellariiformes</taxon>
        <taxon>Hydrobatidae</taxon>
        <taxon>Fregetta</taxon>
    </lineage>
</organism>